<dbReference type="EMBL" id="JBJJXI010000092">
    <property type="protein sequence ID" value="KAL3394331.1"/>
    <property type="molecule type" value="Genomic_DNA"/>
</dbReference>
<dbReference type="AlphaFoldDB" id="A0ABD2WNZ7"/>
<sequence>MVKKTMSEHETVVYELHRPARRNYPRRKFNVRGIDETWQADLVEMLPYERENKGYKYLLTVIDTFSKYCWALPVKTKSGQDVATAMESIFQQGRTPKNFLTDHGKEFYNSHFENLMKKYNVYLYSTYSNLKASICERFNRTLKNKMWMKFSLQGNYKWLDMLLTPVTRYNDTVHRTIGLKLKDVTPENEKEILVKKFLSTTTSLKKRAKFKIGDKVFKLKNVFEKGYTLNWSAEIFTITRVVPTQPVTYHLKDYKDQPIAGGFYEHEIAKVKHPDIYLIEKVLKRRKNQMYVKWLGFDISVKQLDRRVRAPTIALTSGVPPKLLLLLFF</sequence>
<feature type="domain" description="Integrase catalytic" evidence="1">
    <location>
        <begin position="21"/>
        <end position="194"/>
    </location>
</feature>
<name>A0ABD2WNZ7_9HYME</name>
<comment type="caution">
    <text evidence="2">The sequence shown here is derived from an EMBL/GenBank/DDBJ whole genome shotgun (WGS) entry which is preliminary data.</text>
</comment>
<dbReference type="InterPro" id="IPR001584">
    <property type="entry name" value="Integrase_cat-core"/>
</dbReference>
<reference evidence="2 3" key="1">
    <citation type="journal article" date="2024" name="bioRxiv">
        <title>A reference genome for Trichogramma kaykai: A tiny desert-dwelling parasitoid wasp with competing sex-ratio distorters.</title>
        <authorList>
            <person name="Culotta J."/>
            <person name="Lindsey A.R."/>
        </authorList>
    </citation>
    <scope>NUCLEOTIDE SEQUENCE [LARGE SCALE GENOMIC DNA]</scope>
    <source>
        <strain evidence="2 3">KSX58</strain>
    </source>
</reference>
<dbReference type="Pfam" id="PF00665">
    <property type="entry name" value="rve"/>
    <property type="match status" value="1"/>
</dbReference>
<evidence type="ECO:0000313" key="2">
    <source>
        <dbReference type="EMBL" id="KAL3394331.1"/>
    </source>
</evidence>
<dbReference type="PANTHER" id="PTHR46585">
    <property type="entry name" value="INTEGRASE CORE DOMAIN CONTAINING PROTEIN"/>
    <property type="match status" value="1"/>
</dbReference>
<organism evidence="2 3">
    <name type="scientific">Trichogramma kaykai</name>
    <dbReference type="NCBI Taxonomy" id="54128"/>
    <lineage>
        <taxon>Eukaryota</taxon>
        <taxon>Metazoa</taxon>
        <taxon>Ecdysozoa</taxon>
        <taxon>Arthropoda</taxon>
        <taxon>Hexapoda</taxon>
        <taxon>Insecta</taxon>
        <taxon>Pterygota</taxon>
        <taxon>Neoptera</taxon>
        <taxon>Endopterygota</taxon>
        <taxon>Hymenoptera</taxon>
        <taxon>Apocrita</taxon>
        <taxon>Proctotrupomorpha</taxon>
        <taxon>Chalcidoidea</taxon>
        <taxon>Trichogrammatidae</taxon>
        <taxon>Trichogramma</taxon>
    </lineage>
</organism>
<gene>
    <name evidence="2" type="ORF">TKK_011350</name>
</gene>
<dbReference type="InterPro" id="IPR036397">
    <property type="entry name" value="RNaseH_sf"/>
</dbReference>
<evidence type="ECO:0000259" key="1">
    <source>
        <dbReference type="PROSITE" id="PS50994"/>
    </source>
</evidence>
<dbReference type="SUPFAM" id="SSF53098">
    <property type="entry name" value="Ribonuclease H-like"/>
    <property type="match status" value="1"/>
</dbReference>
<evidence type="ECO:0000313" key="3">
    <source>
        <dbReference type="Proteomes" id="UP001627154"/>
    </source>
</evidence>
<dbReference type="Gene3D" id="3.30.420.10">
    <property type="entry name" value="Ribonuclease H-like superfamily/Ribonuclease H"/>
    <property type="match status" value="1"/>
</dbReference>
<dbReference type="PANTHER" id="PTHR46585:SF1">
    <property type="entry name" value="CHROMO DOMAIN-CONTAINING PROTEIN"/>
    <property type="match status" value="1"/>
</dbReference>
<dbReference type="InterPro" id="IPR012337">
    <property type="entry name" value="RNaseH-like_sf"/>
</dbReference>
<dbReference type="PROSITE" id="PS50994">
    <property type="entry name" value="INTEGRASE"/>
    <property type="match status" value="1"/>
</dbReference>
<proteinExistence type="predicted"/>
<accession>A0ABD2WNZ7</accession>
<keyword evidence="3" id="KW-1185">Reference proteome</keyword>
<dbReference type="Proteomes" id="UP001627154">
    <property type="component" value="Unassembled WGS sequence"/>
</dbReference>
<protein>
    <recommendedName>
        <fullName evidence="1">Integrase catalytic domain-containing protein</fullName>
    </recommendedName>
</protein>